<dbReference type="Pfam" id="PF13561">
    <property type="entry name" value="adh_short_C2"/>
    <property type="match status" value="1"/>
</dbReference>
<dbReference type="AlphaFoldDB" id="A0A8J2RUG6"/>
<dbReference type="InterPro" id="IPR036291">
    <property type="entry name" value="NAD(P)-bd_dom_sf"/>
</dbReference>
<protein>
    <submittedName>
        <fullName evidence="2">Uncharacterized protein</fullName>
    </submittedName>
</protein>
<proteinExistence type="predicted"/>
<organism evidence="2 3">
    <name type="scientific">Daphnia galeata</name>
    <dbReference type="NCBI Taxonomy" id="27404"/>
    <lineage>
        <taxon>Eukaryota</taxon>
        <taxon>Metazoa</taxon>
        <taxon>Ecdysozoa</taxon>
        <taxon>Arthropoda</taxon>
        <taxon>Crustacea</taxon>
        <taxon>Branchiopoda</taxon>
        <taxon>Diplostraca</taxon>
        <taxon>Cladocera</taxon>
        <taxon>Anomopoda</taxon>
        <taxon>Daphniidae</taxon>
        <taxon>Daphnia</taxon>
    </lineage>
</organism>
<dbReference type="PROSITE" id="PS00061">
    <property type="entry name" value="ADH_SHORT"/>
    <property type="match status" value="1"/>
</dbReference>
<dbReference type="Gene3D" id="3.40.50.720">
    <property type="entry name" value="NAD(P)-binding Rossmann-like Domain"/>
    <property type="match status" value="1"/>
</dbReference>
<evidence type="ECO:0000256" key="1">
    <source>
        <dbReference type="ARBA" id="ARBA00023002"/>
    </source>
</evidence>
<dbReference type="SUPFAM" id="SSF51735">
    <property type="entry name" value="NAD(P)-binding Rossmann-fold domains"/>
    <property type="match status" value="1"/>
</dbReference>
<dbReference type="InterPro" id="IPR002347">
    <property type="entry name" value="SDR_fam"/>
</dbReference>
<keyword evidence="3" id="KW-1185">Reference proteome</keyword>
<dbReference type="PRINTS" id="PR00080">
    <property type="entry name" value="SDRFAMILY"/>
</dbReference>
<sequence length="269" mass="28955">MADSSENVVRKVVLITGSSSGIGAATAIQFATLGYRLSLFALNVPMDEDGLADTKDRCLKANPKLTSDDILTMTGDLTIEKDCHLFIEKTFEKFKRLDVLVANAGVVSASRLENMKMEDFDRVMNINCRVVVLMNKLVIPYLAETKGNIVNVSSVAGLRACNDMMAYCMSKAAVAQLTRCAASELASKGIRVNAVCPGVIDSTRIFHNAGLSTEFHDLMIERVKATHPLGRAGTPEEVAKSIAFLASEEHASFMTGVTLPIDGGRCVSS</sequence>
<dbReference type="PANTHER" id="PTHR43975:SF5">
    <property type="entry name" value="PUTATIVE-RELATED"/>
    <property type="match status" value="1"/>
</dbReference>
<name>A0A8J2RUG6_9CRUS</name>
<dbReference type="InterPro" id="IPR020904">
    <property type="entry name" value="Sc_DH/Rdtase_CS"/>
</dbReference>
<dbReference type="EMBL" id="CAKKLH010000287">
    <property type="protein sequence ID" value="CAH0108749.1"/>
    <property type="molecule type" value="Genomic_DNA"/>
</dbReference>
<comment type="caution">
    <text evidence="2">The sequence shown here is derived from an EMBL/GenBank/DDBJ whole genome shotgun (WGS) entry which is preliminary data.</text>
</comment>
<evidence type="ECO:0000313" key="3">
    <source>
        <dbReference type="Proteomes" id="UP000789390"/>
    </source>
</evidence>
<dbReference type="PANTHER" id="PTHR43975">
    <property type="entry name" value="ZGC:101858"/>
    <property type="match status" value="1"/>
</dbReference>
<dbReference type="Proteomes" id="UP000789390">
    <property type="component" value="Unassembled WGS sequence"/>
</dbReference>
<dbReference type="GO" id="GO:0016491">
    <property type="term" value="F:oxidoreductase activity"/>
    <property type="evidence" value="ECO:0007669"/>
    <property type="project" value="UniProtKB-KW"/>
</dbReference>
<reference evidence="2" key="1">
    <citation type="submission" date="2021-11" db="EMBL/GenBank/DDBJ databases">
        <authorList>
            <person name="Schell T."/>
        </authorList>
    </citation>
    <scope>NUCLEOTIDE SEQUENCE</scope>
    <source>
        <strain evidence="2">M5</strain>
    </source>
</reference>
<gene>
    <name evidence="2" type="ORF">DGAL_LOCUS12150</name>
</gene>
<keyword evidence="1" id="KW-0560">Oxidoreductase</keyword>
<evidence type="ECO:0000313" key="2">
    <source>
        <dbReference type="EMBL" id="CAH0108749.1"/>
    </source>
</evidence>
<dbReference type="OrthoDB" id="47007at2759"/>
<dbReference type="PRINTS" id="PR00081">
    <property type="entry name" value="GDHRDH"/>
</dbReference>
<accession>A0A8J2RUG6</accession>
<dbReference type="FunFam" id="3.40.50.720:FF:000084">
    <property type="entry name" value="Short-chain dehydrogenase reductase"/>
    <property type="match status" value="1"/>
</dbReference>